<dbReference type="RefSeq" id="WP_219070503.1">
    <property type="nucleotide sequence ID" value="NZ_CAJUXY010000093.1"/>
</dbReference>
<feature type="compositionally biased region" description="Basic residues" evidence="1">
    <location>
        <begin position="239"/>
        <end position="251"/>
    </location>
</feature>
<proteinExistence type="predicted"/>
<accession>A0ABY4QT53</accession>
<evidence type="ECO:0000256" key="2">
    <source>
        <dbReference type="SAM" id="Phobius"/>
    </source>
</evidence>
<dbReference type="EMBL" id="CP097321">
    <property type="protein sequence ID" value="UQX13582.1"/>
    <property type="molecule type" value="Genomic_DNA"/>
</dbReference>
<dbReference type="Pfam" id="PF13546">
    <property type="entry name" value="DDE_5"/>
    <property type="match status" value="1"/>
</dbReference>
<keyword evidence="4" id="KW-0614">Plasmid</keyword>
<evidence type="ECO:0000313" key="5">
    <source>
        <dbReference type="Proteomes" id="UP001056610"/>
    </source>
</evidence>
<protein>
    <submittedName>
        <fullName evidence="4">Transposase</fullName>
    </submittedName>
</protein>
<gene>
    <name evidence="4" type="ORF">M5I08_25685</name>
</gene>
<dbReference type="Proteomes" id="UP001056610">
    <property type="component" value="Plasmid unnamed"/>
</dbReference>
<feature type="region of interest" description="Disordered" evidence="1">
    <location>
        <begin position="380"/>
        <end position="423"/>
    </location>
</feature>
<sequence length="423" mass="46910">MNSTRPDVRDAADASAPTLPSSWRELLATLRPVFVRSSTFAMFALLAAGLVARTMRRTVVGMLAGAGMAALVSFHSACRFFSTYAWDTDRLGLAIARLIVDRLLDADAAIAVAVDDTLFRRWGKKVHHAFWTHDGAAQGPAKLGRGNRWVIAGIVVRLPYCSHPVCLPILFRLWAGKGAASPVELAAAMLTVLAETFPHKQIHAVGDAAYHGRPLLVPDTTITTRLPANAALHAPAPPRTRRRGRPAKKGRRLPRLIELPATATWRTATVNRYGRTDTIAIAEADCLWYGAFGDTTGRVVLAREPDTASGYDLAVFTTDAGHRRRRHHRPPRRALVNRARQRHRQTTARGRPGPQPRATRRGAHRAVRLPRADLGHRLVHPVGIPSRRPHRPPRRRALVRPEVRTRLRRHARQASPHPDRRPI</sequence>
<evidence type="ECO:0000313" key="4">
    <source>
        <dbReference type="EMBL" id="UQX13582.1"/>
    </source>
</evidence>
<feature type="region of interest" description="Disordered" evidence="1">
    <location>
        <begin position="232"/>
        <end position="251"/>
    </location>
</feature>
<geneLocation type="plasmid" evidence="4 5">
    <name>unnamed</name>
</geneLocation>
<organism evidence="4 5">
    <name type="scientific">Candidatus Mycobacterium methanotrophicum</name>
    <dbReference type="NCBI Taxonomy" id="2943498"/>
    <lineage>
        <taxon>Bacteria</taxon>
        <taxon>Bacillati</taxon>
        <taxon>Actinomycetota</taxon>
        <taxon>Actinomycetes</taxon>
        <taxon>Mycobacteriales</taxon>
        <taxon>Mycobacteriaceae</taxon>
        <taxon>Mycobacterium</taxon>
    </lineage>
</organism>
<feature type="region of interest" description="Disordered" evidence="1">
    <location>
        <begin position="336"/>
        <end position="365"/>
    </location>
</feature>
<feature type="compositionally biased region" description="Basic residues" evidence="1">
    <location>
        <begin position="387"/>
        <end position="398"/>
    </location>
</feature>
<evidence type="ECO:0000259" key="3">
    <source>
        <dbReference type="Pfam" id="PF13546"/>
    </source>
</evidence>
<reference evidence="4" key="1">
    <citation type="submission" date="2022-05" db="EMBL/GenBank/DDBJ databases">
        <title>A methanotrophic Mycobacterium dominates a cave microbial ecosystem.</title>
        <authorList>
            <person name="Van Spanning R.J.M."/>
            <person name="Guan Q."/>
            <person name="Melkonian C."/>
            <person name="Gallant J."/>
            <person name="Polerecky L."/>
            <person name="Flot J.-F."/>
            <person name="Brandt B.W."/>
            <person name="Braster M."/>
            <person name="Iturbe Espinoza P."/>
            <person name="Aerts J."/>
            <person name="Meima-Franke M."/>
            <person name="Piersma S.R."/>
            <person name="Bunduc C."/>
            <person name="Ummels R."/>
            <person name="Pain A."/>
            <person name="Fleming E.J."/>
            <person name="van der Wel N."/>
            <person name="Gherman V.D."/>
            <person name="Sarbu S.M."/>
            <person name="Bodelier P.L.E."/>
            <person name="Bitter W."/>
        </authorList>
    </citation>
    <scope>NUCLEOTIDE SEQUENCE</scope>
    <source>
        <strain evidence="4">Sulfur Cave</strain>
        <plasmid evidence="4">unnamed</plasmid>
    </source>
</reference>
<keyword evidence="5" id="KW-1185">Reference proteome</keyword>
<dbReference type="InterPro" id="IPR038721">
    <property type="entry name" value="IS701-like_DDE_dom"/>
</dbReference>
<keyword evidence="2" id="KW-0472">Membrane</keyword>
<feature type="transmembrane region" description="Helical" evidence="2">
    <location>
        <begin position="59"/>
        <end position="77"/>
    </location>
</feature>
<feature type="transmembrane region" description="Helical" evidence="2">
    <location>
        <begin position="33"/>
        <end position="52"/>
    </location>
</feature>
<feature type="domain" description="Transposase IS701-like DDE" evidence="3">
    <location>
        <begin position="31"/>
        <end position="275"/>
    </location>
</feature>
<evidence type="ECO:0000256" key="1">
    <source>
        <dbReference type="SAM" id="MobiDB-lite"/>
    </source>
</evidence>
<name>A0ABY4QT53_9MYCO</name>
<keyword evidence="2" id="KW-1133">Transmembrane helix</keyword>
<keyword evidence="2" id="KW-0812">Transmembrane</keyword>